<name>A0ABQ9WBE5_SAGOE</name>
<keyword evidence="3" id="KW-1185">Reference proteome</keyword>
<evidence type="ECO:0000313" key="2">
    <source>
        <dbReference type="EMBL" id="KAK2118374.1"/>
    </source>
</evidence>
<dbReference type="Pfam" id="PF15788">
    <property type="entry name" value="DUF4705"/>
    <property type="match status" value="1"/>
</dbReference>
<protein>
    <recommendedName>
        <fullName evidence="1">DUF4705 domain-containing protein</fullName>
    </recommendedName>
</protein>
<dbReference type="InterPro" id="IPR031572">
    <property type="entry name" value="DUF4705"/>
</dbReference>
<gene>
    <name evidence="2" type="ORF">P7K49_005261</name>
</gene>
<dbReference type="EMBL" id="JASSZA010000002">
    <property type="protein sequence ID" value="KAK2118374.1"/>
    <property type="molecule type" value="Genomic_DNA"/>
</dbReference>
<reference evidence="2 3" key="1">
    <citation type="submission" date="2023-05" db="EMBL/GenBank/DDBJ databases">
        <title>B98-5 Cell Line De Novo Hybrid Assembly: An Optical Mapping Approach.</title>
        <authorList>
            <person name="Kananen K."/>
            <person name="Auerbach J.A."/>
            <person name="Kautto E."/>
            <person name="Blachly J.S."/>
        </authorList>
    </citation>
    <scope>NUCLEOTIDE SEQUENCE [LARGE SCALE GENOMIC DNA]</scope>
    <source>
        <strain evidence="2">B95-8</strain>
        <tissue evidence="2">Cell line</tissue>
    </source>
</reference>
<organism evidence="2 3">
    <name type="scientific">Saguinus oedipus</name>
    <name type="common">Cotton-top tamarin</name>
    <name type="synonym">Oedipomidas oedipus</name>
    <dbReference type="NCBI Taxonomy" id="9490"/>
    <lineage>
        <taxon>Eukaryota</taxon>
        <taxon>Metazoa</taxon>
        <taxon>Chordata</taxon>
        <taxon>Craniata</taxon>
        <taxon>Vertebrata</taxon>
        <taxon>Euteleostomi</taxon>
        <taxon>Mammalia</taxon>
        <taxon>Eutheria</taxon>
        <taxon>Euarchontoglires</taxon>
        <taxon>Primates</taxon>
        <taxon>Haplorrhini</taxon>
        <taxon>Platyrrhini</taxon>
        <taxon>Cebidae</taxon>
        <taxon>Callitrichinae</taxon>
        <taxon>Saguinus</taxon>
    </lineage>
</organism>
<feature type="domain" description="DUF4705" evidence="1">
    <location>
        <begin position="8"/>
        <end position="42"/>
    </location>
</feature>
<dbReference type="Proteomes" id="UP001266305">
    <property type="component" value="Unassembled WGS sequence"/>
</dbReference>
<comment type="caution">
    <text evidence="2">The sequence shown here is derived from an EMBL/GenBank/DDBJ whole genome shotgun (WGS) entry which is preliminary data.</text>
</comment>
<feature type="non-terminal residue" evidence="2">
    <location>
        <position position="226"/>
    </location>
</feature>
<evidence type="ECO:0000259" key="1">
    <source>
        <dbReference type="Pfam" id="PF15788"/>
    </source>
</evidence>
<proteinExistence type="predicted"/>
<evidence type="ECO:0000313" key="3">
    <source>
        <dbReference type="Proteomes" id="UP001266305"/>
    </source>
</evidence>
<accession>A0ABQ9WBE5</accession>
<sequence>MCLITVPPGEAPAFQQPLQAQLLPPNGLSRQSSCIMVAVLAQLLLFGSVSKPRSFSSAPLNVQLFLPLVSRPTSCLTQPLLDQLLPSSWWTLPNSYPPGGLSRHKIFSCGPLLGQLLHPNGSLGPCRPLQEAKLLPPSWGPSQARLPLLTMSTGPHSAFWQPLLAQLLSSSQWPFLCQSEASSSGFFCVYLLLPSSLDRPRYCLIVASPGPALASLQPAQDQLLPA</sequence>